<dbReference type="Pfam" id="PF13975">
    <property type="entry name" value="gag-asp_proteas"/>
    <property type="match status" value="1"/>
</dbReference>
<dbReference type="GO" id="GO:0003676">
    <property type="term" value="F:nucleic acid binding"/>
    <property type="evidence" value="ECO:0007669"/>
    <property type="project" value="InterPro"/>
</dbReference>
<dbReference type="EMBL" id="PGOL01001001">
    <property type="protein sequence ID" value="PKI61845.1"/>
    <property type="molecule type" value="Genomic_DNA"/>
</dbReference>
<dbReference type="InterPro" id="IPR036397">
    <property type="entry name" value="RNaseH_sf"/>
</dbReference>
<feature type="coiled-coil region" evidence="5">
    <location>
        <begin position="282"/>
        <end position="316"/>
    </location>
</feature>
<keyword evidence="4" id="KW-0255">Endonuclease</keyword>
<name>A0A2I0JZW6_PUNGR</name>
<dbReference type="Gene3D" id="2.40.70.10">
    <property type="entry name" value="Acid Proteases"/>
    <property type="match status" value="1"/>
</dbReference>
<dbReference type="InterPro" id="IPR050951">
    <property type="entry name" value="Retrovirus_Pol_polyprotein"/>
</dbReference>
<keyword evidence="3" id="KW-0540">Nuclease</keyword>
<dbReference type="Proteomes" id="UP000233551">
    <property type="component" value="Unassembled WGS sequence"/>
</dbReference>
<sequence>MQFGGRIGRHKVQVLVDSGASLNFISPPMAERLRLAETEQQPFAVRVANGVRLVCNRRYEGVILGVQGVEFKVILYALPVIGVEVVLGVPWLKQLGPTLMDYKEMMMEFGAEGKRHILRGAVPEGTRAVEPRSLMREVTLGAQLFMAVEARVNAVAREVAEAFVRGIVRLHGISESIVTDRDRIFMSSFWRELFKLHGTKPKMSSAYHPQIDDQTEVINRCLEQYFRCFFYHQPRLWERYLAWAEYWYNTTYQRSIAMTPFKVVYGRPAPLLVGYEPGSTVVNEVEEQLRAQDAILQELKSNLAAAQSRMKAAADKHPRG</sequence>
<evidence type="ECO:0000256" key="4">
    <source>
        <dbReference type="ARBA" id="ARBA00022759"/>
    </source>
</evidence>
<dbReference type="AlphaFoldDB" id="A0A2I0JZW6"/>
<reference evidence="7 8" key="1">
    <citation type="submission" date="2017-11" db="EMBL/GenBank/DDBJ databases">
        <title>De-novo sequencing of pomegranate (Punica granatum L.) genome.</title>
        <authorList>
            <person name="Akparov Z."/>
            <person name="Amiraslanov A."/>
            <person name="Hajiyeva S."/>
            <person name="Abbasov M."/>
            <person name="Kaur K."/>
            <person name="Hamwieh A."/>
            <person name="Solovyev V."/>
            <person name="Salamov A."/>
            <person name="Braich B."/>
            <person name="Kosarev P."/>
            <person name="Mahmoud A."/>
            <person name="Hajiyev E."/>
            <person name="Babayeva S."/>
            <person name="Izzatullayeva V."/>
            <person name="Mammadov A."/>
            <person name="Mammadov A."/>
            <person name="Sharifova S."/>
            <person name="Ojaghi J."/>
            <person name="Eynullazada K."/>
            <person name="Bayramov B."/>
            <person name="Abdulazimova A."/>
            <person name="Shahmuradov I."/>
        </authorList>
    </citation>
    <scope>NUCLEOTIDE SEQUENCE [LARGE SCALE GENOMIC DNA]</scope>
    <source>
        <strain evidence="8">cv. AG2017</strain>
        <tissue evidence="7">Leaf</tissue>
    </source>
</reference>
<organism evidence="7 8">
    <name type="scientific">Punica granatum</name>
    <name type="common">Pomegranate</name>
    <dbReference type="NCBI Taxonomy" id="22663"/>
    <lineage>
        <taxon>Eukaryota</taxon>
        <taxon>Viridiplantae</taxon>
        <taxon>Streptophyta</taxon>
        <taxon>Embryophyta</taxon>
        <taxon>Tracheophyta</taxon>
        <taxon>Spermatophyta</taxon>
        <taxon>Magnoliopsida</taxon>
        <taxon>eudicotyledons</taxon>
        <taxon>Gunneridae</taxon>
        <taxon>Pentapetalae</taxon>
        <taxon>rosids</taxon>
        <taxon>malvids</taxon>
        <taxon>Myrtales</taxon>
        <taxon>Lythraceae</taxon>
        <taxon>Punica</taxon>
    </lineage>
</organism>
<protein>
    <recommendedName>
        <fullName evidence="6">Integrase catalytic domain-containing protein</fullName>
    </recommendedName>
</protein>
<dbReference type="SUPFAM" id="SSF53098">
    <property type="entry name" value="Ribonuclease H-like"/>
    <property type="match status" value="1"/>
</dbReference>
<accession>A0A2I0JZW6</accession>
<keyword evidence="1" id="KW-0808">Transferase</keyword>
<dbReference type="GO" id="GO:0016779">
    <property type="term" value="F:nucleotidyltransferase activity"/>
    <property type="evidence" value="ECO:0007669"/>
    <property type="project" value="UniProtKB-KW"/>
</dbReference>
<evidence type="ECO:0000259" key="6">
    <source>
        <dbReference type="PROSITE" id="PS50994"/>
    </source>
</evidence>
<dbReference type="GO" id="GO:0015074">
    <property type="term" value="P:DNA integration"/>
    <property type="evidence" value="ECO:0007669"/>
    <property type="project" value="InterPro"/>
</dbReference>
<dbReference type="PANTHER" id="PTHR37984">
    <property type="entry name" value="PROTEIN CBG26694"/>
    <property type="match status" value="1"/>
</dbReference>
<evidence type="ECO:0000313" key="7">
    <source>
        <dbReference type="EMBL" id="PKI61845.1"/>
    </source>
</evidence>
<evidence type="ECO:0000256" key="1">
    <source>
        <dbReference type="ARBA" id="ARBA00022679"/>
    </source>
</evidence>
<evidence type="ECO:0000313" key="8">
    <source>
        <dbReference type="Proteomes" id="UP000233551"/>
    </source>
</evidence>
<feature type="domain" description="Integrase catalytic" evidence="6">
    <location>
        <begin position="110"/>
        <end position="268"/>
    </location>
</feature>
<keyword evidence="4" id="KW-0378">Hydrolase</keyword>
<keyword evidence="5" id="KW-0175">Coiled coil</keyword>
<dbReference type="CDD" id="cd00303">
    <property type="entry name" value="retropepsin_like"/>
    <property type="match status" value="1"/>
</dbReference>
<evidence type="ECO:0000256" key="5">
    <source>
        <dbReference type="SAM" id="Coils"/>
    </source>
</evidence>
<keyword evidence="8" id="KW-1185">Reference proteome</keyword>
<gene>
    <name evidence="7" type="ORF">CRG98_017743</name>
</gene>
<dbReference type="InterPro" id="IPR021109">
    <property type="entry name" value="Peptidase_aspartic_dom_sf"/>
</dbReference>
<dbReference type="InterPro" id="IPR012337">
    <property type="entry name" value="RNaseH-like_sf"/>
</dbReference>
<dbReference type="GO" id="GO:0004519">
    <property type="term" value="F:endonuclease activity"/>
    <property type="evidence" value="ECO:0007669"/>
    <property type="project" value="UniProtKB-KW"/>
</dbReference>
<dbReference type="InterPro" id="IPR001584">
    <property type="entry name" value="Integrase_cat-core"/>
</dbReference>
<proteinExistence type="predicted"/>
<keyword evidence="2" id="KW-0548">Nucleotidyltransferase</keyword>
<dbReference type="SUPFAM" id="SSF50630">
    <property type="entry name" value="Acid proteases"/>
    <property type="match status" value="1"/>
</dbReference>
<dbReference type="STRING" id="22663.A0A2I0JZW6"/>
<dbReference type="PROSITE" id="PS50994">
    <property type="entry name" value="INTEGRASE"/>
    <property type="match status" value="1"/>
</dbReference>
<comment type="caution">
    <text evidence="7">The sequence shown here is derived from an EMBL/GenBank/DDBJ whole genome shotgun (WGS) entry which is preliminary data.</text>
</comment>
<evidence type="ECO:0000256" key="2">
    <source>
        <dbReference type="ARBA" id="ARBA00022695"/>
    </source>
</evidence>
<dbReference type="PANTHER" id="PTHR37984:SF5">
    <property type="entry name" value="PROTEIN NYNRIN-LIKE"/>
    <property type="match status" value="1"/>
</dbReference>
<dbReference type="Gene3D" id="3.30.420.10">
    <property type="entry name" value="Ribonuclease H-like superfamily/Ribonuclease H"/>
    <property type="match status" value="1"/>
</dbReference>
<evidence type="ECO:0000256" key="3">
    <source>
        <dbReference type="ARBA" id="ARBA00022722"/>
    </source>
</evidence>